<evidence type="ECO:0000313" key="1">
    <source>
        <dbReference type="EnsemblPlants" id="AET3Gv20948800.22"/>
    </source>
</evidence>
<sequence>MTCCFGHGPFSSEDDYSHMGPGSTTCQKQGSKCGTTIANRDMHSSWYEKEKLRRPVEGQPTPWSRQRSRVILSVYGHKQTAITGLCSMLLDMFFSVSPLLCMIYNVLKQDQHRWPR</sequence>
<protein>
    <submittedName>
        <fullName evidence="1">Uncharacterized protein</fullName>
    </submittedName>
</protein>
<reference evidence="1" key="5">
    <citation type="journal article" date="2021" name="G3 (Bethesda)">
        <title>Aegilops tauschii genome assembly Aet v5.0 features greater sequence contiguity and improved annotation.</title>
        <authorList>
            <person name="Wang L."/>
            <person name="Zhu T."/>
            <person name="Rodriguez J.C."/>
            <person name="Deal K.R."/>
            <person name="Dubcovsky J."/>
            <person name="McGuire P.E."/>
            <person name="Lux T."/>
            <person name="Spannagl M."/>
            <person name="Mayer K.F.X."/>
            <person name="Baldrich P."/>
            <person name="Meyers B.C."/>
            <person name="Huo N."/>
            <person name="Gu Y.Q."/>
            <person name="Zhou H."/>
            <person name="Devos K.M."/>
            <person name="Bennetzen J.L."/>
            <person name="Unver T."/>
            <person name="Budak H."/>
            <person name="Gulick P.J."/>
            <person name="Galiba G."/>
            <person name="Kalapos B."/>
            <person name="Nelson D.R."/>
            <person name="Li P."/>
            <person name="You F.M."/>
            <person name="Luo M.C."/>
            <person name="Dvorak J."/>
        </authorList>
    </citation>
    <scope>NUCLEOTIDE SEQUENCE [LARGE SCALE GENOMIC DNA]</scope>
    <source>
        <strain evidence="1">cv. AL8/78</strain>
    </source>
</reference>
<reference evidence="1" key="3">
    <citation type="journal article" date="2017" name="Nature">
        <title>Genome sequence of the progenitor of the wheat D genome Aegilops tauschii.</title>
        <authorList>
            <person name="Luo M.C."/>
            <person name="Gu Y.Q."/>
            <person name="Puiu D."/>
            <person name="Wang H."/>
            <person name="Twardziok S.O."/>
            <person name="Deal K.R."/>
            <person name="Huo N."/>
            <person name="Zhu T."/>
            <person name="Wang L."/>
            <person name="Wang Y."/>
            <person name="McGuire P.E."/>
            <person name="Liu S."/>
            <person name="Long H."/>
            <person name="Ramasamy R.K."/>
            <person name="Rodriguez J.C."/>
            <person name="Van S.L."/>
            <person name="Yuan L."/>
            <person name="Wang Z."/>
            <person name="Xia Z."/>
            <person name="Xiao L."/>
            <person name="Anderson O.D."/>
            <person name="Ouyang S."/>
            <person name="Liang Y."/>
            <person name="Zimin A.V."/>
            <person name="Pertea G."/>
            <person name="Qi P."/>
            <person name="Bennetzen J.L."/>
            <person name="Dai X."/>
            <person name="Dawson M.W."/>
            <person name="Muller H.G."/>
            <person name="Kugler K."/>
            <person name="Rivarola-Duarte L."/>
            <person name="Spannagl M."/>
            <person name="Mayer K.F.X."/>
            <person name="Lu F.H."/>
            <person name="Bevan M.W."/>
            <person name="Leroy P."/>
            <person name="Li P."/>
            <person name="You F.M."/>
            <person name="Sun Q."/>
            <person name="Liu Z."/>
            <person name="Lyons E."/>
            <person name="Wicker T."/>
            <person name="Salzberg S.L."/>
            <person name="Devos K.M."/>
            <person name="Dvorak J."/>
        </authorList>
    </citation>
    <scope>NUCLEOTIDE SEQUENCE [LARGE SCALE GENOMIC DNA]</scope>
    <source>
        <strain evidence="1">cv. AL8/78</strain>
    </source>
</reference>
<reference evidence="2" key="2">
    <citation type="journal article" date="2017" name="Nat. Plants">
        <title>The Aegilops tauschii genome reveals multiple impacts of transposons.</title>
        <authorList>
            <person name="Zhao G."/>
            <person name="Zou C."/>
            <person name="Li K."/>
            <person name="Wang K."/>
            <person name="Li T."/>
            <person name="Gao L."/>
            <person name="Zhang X."/>
            <person name="Wang H."/>
            <person name="Yang Z."/>
            <person name="Liu X."/>
            <person name="Jiang W."/>
            <person name="Mao L."/>
            <person name="Kong X."/>
            <person name="Jiao Y."/>
            <person name="Jia J."/>
        </authorList>
    </citation>
    <scope>NUCLEOTIDE SEQUENCE [LARGE SCALE GENOMIC DNA]</scope>
    <source>
        <strain evidence="2">cv. AL8/78</strain>
    </source>
</reference>
<proteinExistence type="predicted"/>
<dbReference type="EnsemblPlants" id="AET3Gv20948800.22">
    <property type="protein sequence ID" value="AET3Gv20948800.22"/>
    <property type="gene ID" value="AET3Gv20948800"/>
</dbReference>
<dbReference type="Proteomes" id="UP000015105">
    <property type="component" value="Chromosome 3D"/>
</dbReference>
<accession>A0A453GBI4</accession>
<keyword evidence="2" id="KW-1185">Reference proteome</keyword>
<dbReference type="AlphaFoldDB" id="A0A453GBI4"/>
<organism evidence="1 2">
    <name type="scientific">Aegilops tauschii subsp. strangulata</name>
    <name type="common">Goatgrass</name>
    <dbReference type="NCBI Taxonomy" id="200361"/>
    <lineage>
        <taxon>Eukaryota</taxon>
        <taxon>Viridiplantae</taxon>
        <taxon>Streptophyta</taxon>
        <taxon>Embryophyta</taxon>
        <taxon>Tracheophyta</taxon>
        <taxon>Spermatophyta</taxon>
        <taxon>Magnoliopsida</taxon>
        <taxon>Liliopsida</taxon>
        <taxon>Poales</taxon>
        <taxon>Poaceae</taxon>
        <taxon>BOP clade</taxon>
        <taxon>Pooideae</taxon>
        <taxon>Triticodae</taxon>
        <taxon>Triticeae</taxon>
        <taxon>Triticinae</taxon>
        <taxon>Aegilops</taxon>
    </lineage>
</organism>
<name>A0A453GBI4_AEGTS</name>
<reference evidence="1" key="4">
    <citation type="submission" date="2019-03" db="UniProtKB">
        <authorList>
            <consortium name="EnsemblPlants"/>
        </authorList>
    </citation>
    <scope>IDENTIFICATION</scope>
</reference>
<evidence type="ECO:0000313" key="2">
    <source>
        <dbReference type="Proteomes" id="UP000015105"/>
    </source>
</evidence>
<dbReference type="Gramene" id="AET3Gv20948800.22">
    <property type="protein sequence ID" value="AET3Gv20948800.22"/>
    <property type="gene ID" value="AET3Gv20948800"/>
</dbReference>
<reference evidence="2" key="1">
    <citation type="journal article" date="2014" name="Science">
        <title>Ancient hybridizations among the ancestral genomes of bread wheat.</title>
        <authorList>
            <consortium name="International Wheat Genome Sequencing Consortium,"/>
            <person name="Marcussen T."/>
            <person name="Sandve S.R."/>
            <person name="Heier L."/>
            <person name="Spannagl M."/>
            <person name="Pfeifer M."/>
            <person name="Jakobsen K.S."/>
            <person name="Wulff B.B."/>
            <person name="Steuernagel B."/>
            <person name="Mayer K.F."/>
            <person name="Olsen O.A."/>
        </authorList>
    </citation>
    <scope>NUCLEOTIDE SEQUENCE [LARGE SCALE GENOMIC DNA]</scope>
    <source>
        <strain evidence="2">cv. AL8/78</strain>
    </source>
</reference>